<name>A0A0E3QLA7_METBA</name>
<protein>
    <submittedName>
        <fullName evidence="1">Uncharacterized protein</fullName>
    </submittedName>
</protein>
<dbReference type="RefSeq" id="WP_155398152.1">
    <property type="nucleotide sequence ID" value="NZ_CP009526.1"/>
</dbReference>
<reference evidence="1 2" key="1">
    <citation type="submission" date="2014-07" db="EMBL/GenBank/DDBJ databases">
        <title>Methanogenic archaea and the global carbon cycle.</title>
        <authorList>
            <person name="Henriksen J.R."/>
            <person name="Luke J."/>
            <person name="Reinhart S."/>
            <person name="Benedict M.N."/>
            <person name="Youngblut N.D."/>
            <person name="Metcalf M.E."/>
            <person name="Whitaker R.J."/>
            <person name="Metcalf W.W."/>
        </authorList>
    </citation>
    <scope>NUCLEOTIDE SEQUENCE [LARGE SCALE GENOMIC DNA]</scope>
    <source>
        <strain evidence="1 2">Wiesmoor</strain>
    </source>
</reference>
<sequence>MGTYMNYNNMTKDDFDRIFYALIKEENLESIVNIPGVYEIVSKYFGSDILLNEEITQSIVKIPGVYEIVSKHFNNDILEMWEYEQYIKVKEIVERIDLWNPEFQRTSVLLKLLNELTEVLYGTLDLKLDKYVNLRALPVREFFKDVVDRYSEYPIWTCDFEGSCLVGAEKFKIEPVDLILQRFEGDK</sequence>
<dbReference type="GeneID" id="24822927"/>
<evidence type="ECO:0000313" key="1">
    <source>
        <dbReference type="EMBL" id="AKB50705.1"/>
    </source>
</evidence>
<gene>
    <name evidence="1" type="ORF">MSBRW_1452</name>
</gene>
<dbReference type="KEGG" id="mbw:MSBRW_1452"/>
<proteinExistence type="predicted"/>
<dbReference type="HOGENOM" id="CLU_1444662_0_0_2"/>
<dbReference type="PATRIC" id="fig|1434109.4.peg.1819"/>
<evidence type="ECO:0000313" key="2">
    <source>
        <dbReference type="Proteomes" id="UP000033038"/>
    </source>
</evidence>
<accession>A0A0E3QLA7</accession>
<organism evidence="1 2">
    <name type="scientific">Methanosarcina barkeri str. Wiesmoor</name>
    <dbReference type="NCBI Taxonomy" id="1434109"/>
    <lineage>
        <taxon>Archaea</taxon>
        <taxon>Methanobacteriati</taxon>
        <taxon>Methanobacteriota</taxon>
        <taxon>Stenosarchaea group</taxon>
        <taxon>Methanomicrobia</taxon>
        <taxon>Methanosarcinales</taxon>
        <taxon>Methanosarcinaceae</taxon>
        <taxon>Methanosarcina</taxon>
    </lineage>
</organism>
<dbReference type="AlphaFoldDB" id="A0A0E3QLA7"/>
<dbReference type="Proteomes" id="UP000033038">
    <property type="component" value="Chromosome"/>
</dbReference>
<dbReference type="EMBL" id="CP009526">
    <property type="protein sequence ID" value="AKB50705.1"/>
    <property type="molecule type" value="Genomic_DNA"/>
</dbReference>